<evidence type="ECO:0000313" key="2">
    <source>
        <dbReference type="Proteomes" id="UP000000311"/>
    </source>
</evidence>
<dbReference type="AlphaFoldDB" id="E2AJF9"/>
<proteinExistence type="predicted"/>
<gene>
    <name evidence="1" type="ORF">EAG_08188</name>
</gene>
<accession>E2AJF9</accession>
<name>E2AJF9_CAMFO</name>
<dbReference type="EMBL" id="GL439981">
    <property type="protein sequence ID" value="EFN66431.1"/>
    <property type="molecule type" value="Genomic_DNA"/>
</dbReference>
<evidence type="ECO:0000313" key="1">
    <source>
        <dbReference type="EMBL" id="EFN66431.1"/>
    </source>
</evidence>
<protein>
    <submittedName>
        <fullName evidence="1">Uncharacterized protein</fullName>
    </submittedName>
</protein>
<dbReference type="Proteomes" id="UP000000311">
    <property type="component" value="Unassembled WGS sequence"/>
</dbReference>
<keyword evidence="2" id="KW-1185">Reference proteome</keyword>
<sequence>MGAHMRPAKAINVDYGRKYALSSCYQYRLWTQIHAQQMLSVWTIDANTRLAKMIREQCNTRKKRTSLLSNDEKQTFVLNATSVGF</sequence>
<organism evidence="2">
    <name type="scientific">Camponotus floridanus</name>
    <name type="common">Florida carpenter ant</name>
    <dbReference type="NCBI Taxonomy" id="104421"/>
    <lineage>
        <taxon>Eukaryota</taxon>
        <taxon>Metazoa</taxon>
        <taxon>Ecdysozoa</taxon>
        <taxon>Arthropoda</taxon>
        <taxon>Hexapoda</taxon>
        <taxon>Insecta</taxon>
        <taxon>Pterygota</taxon>
        <taxon>Neoptera</taxon>
        <taxon>Endopterygota</taxon>
        <taxon>Hymenoptera</taxon>
        <taxon>Apocrita</taxon>
        <taxon>Aculeata</taxon>
        <taxon>Formicoidea</taxon>
        <taxon>Formicidae</taxon>
        <taxon>Formicinae</taxon>
        <taxon>Camponotus</taxon>
    </lineage>
</organism>
<reference evidence="1 2" key="1">
    <citation type="journal article" date="2010" name="Science">
        <title>Genomic comparison of the ants Camponotus floridanus and Harpegnathos saltator.</title>
        <authorList>
            <person name="Bonasio R."/>
            <person name="Zhang G."/>
            <person name="Ye C."/>
            <person name="Mutti N.S."/>
            <person name="Fang X."/>
            <person name="Qin N."/>
            <person name="Donahue G."/>
            <person name="Yang P."/>
            <person name="Li Q."/>
            <person name="Li C."/>
            <person name="Zhang P."/>
            <person name="Huang Z."/>
            <person name="Berger S.L."/>
            <person name="Reinberg D."/>
            <person name="Wang J."/>
            <person name="Liebig J."/>
        </authorList>
    </citation>
    <scope>NUCLEOTIDE SEQUENCE [LARGE SCALE GENOMIC DNA]</scope>
    <source>
        <strain evidence="2">C129</strain>
    </source>
</reference>
<dbReference type="InParanoid" id="E2AJF9"/>